<organism evidence="3 4">
    <name type="scientific">Bifidobacterium thermacidophilum subsp. thermacidophilum</name>
    <dbReference type="NCBI Taxonomy" id="79262"/>
    <lineage>
        <taxon>Bacteria</taxon>
        <taxon>Bacillati</taxon>
        <taxon>Actinomycetota</taxon>
        <taxon>Actinomycetes</taxon>
        <taxon>Bifidobacteriales</taxon>
        <taxon>Bifidobacteriaceae</taxon>
        <taxon>Bifidobacterium</taxon>
    </lineage>
</organism>
<feature type="signal peptide" evidence="2">
    <location>
        <begin position="1"/>
        <end position="20"/>
    </location>
</feature>
<keyword evidence="2" id="KW-0732">Signal</keyword>
<protein>
    <recommendedName>
        <fullName evidence="5">Lipoprotein</fullName>
    </recommendedName>
</protein>
<comment type="caution">
    <text evidence="3">The sequence shown here is derived from an EMBL/GenBank/DDBJ whole genome shotgun (WGS) entry which is preliminary data.</text>
</comment>
<evidence type="ECO:0000256" key="1">
    <source>
        <dbReference type="SAM" id="Phobius"/>
    </source>
</evidence>
<keyword evidence="1" id="KW-1133">Transmembrane helix</keyword>
<dbReference type="EMBL" id="JGZT01000006">
    <property type="protein sequence ID" value="KFJ02837.1"/>
    <property type="molecule type" value="Genomic_DNA"/>
</dbReference>
<proteinExistence type="predicted"/>
<gene>
    <name evidence="3" type="ORF">THER5_1307</name>
</gene>
<reference evidence="3 4" key="1">
    <citation type="submission" date="2014-03" db="EMBL/GenBank/DDBJ databases">
        <title>Genomics of Bifidobacteria.</title>
        <authorList>
            <person name="Ventura M."/>
            <person name="Milani C."/>
            <person name="Lugli G.A."/>
        </authorList>
    </citation>
    <scope>NUCLEOTIDE SEQUENCE [LARGE SCALE GENOMIC DNA]</scope>
    <source>
        <strain evidence="3 4">LMG 21395</strain>
    </source>
</reference>
<feature type="transmembrane region" description="Helical" evidence="1">
    <location>
        <begin position="30"/>
        <end position="48"/>
    </location>
</feature>
<dbReference type="RefSeq" id="WP_155804607.1">
    <property type="nucleotide sequence ID" value="NZ_JGZT01000006.1"/>
</dbReference>
<evidence type="ECO:0000256" key="2">
    <source>
        <dbReference type="SAM" id="SignalP"/>
    </source>
</evidence>
<dbReference type="AlphaFoldDB" id="A0A087E4Y6"/>
<accession>A0A087E4Y6</accession>
<feature type="chain" id="PRO_5038901147" description="Lipoprotein" evidence="2">
    <location>
        <begin position="21"/>
        <end position="58"/>
    </location>
</feature>
<evidence type="ECO:0000313" key="3">
    <source>
        <dbReference type="EMBL" id="KFJ02837.1"/>
    </source>
</evidence>
<evidence type="ECO:0008006" key="5">
    <source>
        <dbReference type="Google" id="ProtNLM"/>
    </source>
</evidence>
<keyword evidence="1" id="KW-0472">Membrane</keyword>
<name>A0A087E4Y6_9BIFI</name>
<dbReference type="Proteomes" id="UP000029003">
    <property type="component" value="Unassembled WGS sequence"/>
</dbReference>
<dbReference type="PROSITE" id="PS51257">
    <property type="entry name" value="PROKAR_LIPOPROTEIN"/>
    <property type="match status" value="1"/>
</dbReference>
<sequence length="58" mass="6043">MGKKNMYLGIACAVFAVASAAACLFGRTPMAVTFALCAGIDGFFAGWGRYNTGKEEGE</sequence>
<keyword evidence="1" id="KW-0812">Transmembrane</keyword>
<evidence type="ECO:0000313" key="4">
    <source>
        <dbReference type="Proteomes" id="UP000029003"/>
    </source>
</evidence>